<proteinExistence type="predicted"/>
<dbReference type="Gene3D" id="3.40.50.300">
    <property type="entry name" value="P-loop containing nucleotide triphosphate hydrolases"/>
    <property type="match status" value="1"/>
</dbReference>
<dbReference type="SUPFAM" id="SSF48452">
    <property type="entry name" value="TPR-like"/>
    <property type="match status" value="1"/>
</dbReference>
<organism evidence="1 2">
    <name type="scientific">Apiospora rasikravindrae</name>
    <dbReference type="NCBI Taxonomy" id="990691"/>
    <lineage>
        <taxon>Eukaryota</taxon>
        <taxon>Fungi</taxon>
        <taxon>Dikarya</taxon>
        <taxon>Ascomycota</taxon>
        <taxon>Pezizomycotina</taxon>
        <taxon>Sordariomycetes</taxon>
        <taxon>Xylariomycetidae</taxon>
        <taxon>Amphisphaeriales</taxon>
        <taxon>Apiosporaceae</taxon>
        <taxon>Apiospora</taxon>
    </lineage>
</organism>
<dbReference type="InterPro" id="IPR019734">
    <property type="entry name" value="TPR_rpt"/>
</dbReference>
<dbReference type="GO" id="GO:0016787">
    <property type="term" value="F:hydrolase activity"/>
    <property type="evidence" value="ECO:0007669"/>
    <property type="project" value="UniProtKB-KW"/>
</dbReference>
<keyword evidence="1" id="KW-0378">Hydrolase</keyword>
<accession>A0ABR1SNX9</accession>
<gene>
    <name evidence="1" type="ORF">PG993_010429</name>
</gene>
<dbReference type="InterPro" id="IPR029058">
    <property type="entry name" value="AB_hydrolase_fold"/>
</dbReference>
<dbReference type="PANTHER" id="PTHR46082:SF6">
    <property type="entry name" value="AAA+ ATPASE DOMAIN-CONTAINING PROTEIN-RELATED"/>
    <property type="match status" value="1"/>
</dbReference>
<name>A0ABR1SNX9_9PEZI</name>
<dbReference type="Proteomes" id="UP001444661">
    <property type="component" value="Unassembled WGS sequence"/>
</dbReference>
<reference evidence="1 2" key="1">
    <citation type="submission" date="2023-01" db="EMBL/GenBank/DDBJ databases">
        <title>Analysis of 21 Apiospora genomes using comparative genomics revels a genus with tremendous synthesis potential of carbohydrate active enzymes and secondary metabolites.</title>
        <authorList>
            <person name="Sorensen T."/>
        </authorList>
    </citation>
    <scope>NUCLEOTIDE SEQUENCE [LARGE SCALE GENOMIC DNA]</scope>
    <source>
        <strain evidence="1 2">CBS 33761</strain>
    </source>
</reference>
<dbReference type="InterPro" id="IPR011990">
    <property type="entry name" value="TPR-like_helical_dom_sf"/>
</dbReference>
<dbReference type="SUPFAM" id="SSF52540">
    <property type="entry name" value="P-loop containing nucleoside triphosphate hydrolases"/>
    <property type="match status" value="1"/>
</dbReference>
<keyword evidence="2" id="KW-1185">Reference proteome</keyword>
<comment type="caution">
    <text evidence="1">The sequence shown here is derived from an EMBL/GenBank/DDBJ whole genome shotgun (WGS) entry which is preliminary data.</text>
</comment>
<dbReference type="EMBL" id="JAQQWK010000009">
    <property type="protein sequence ID" value="KAK8035434.1"/>
    <property type="molecule type" value="Genomic_DNA"/>
</dbReference>
<dbReference type="Pfam" id="PF13174">
    <property type="entry name" value="TPR_6"/>
    <property type="match status" value="1"/>
</dbReference>
<dbReference type="InterPro" id="IPR027417">
    <property type="entry name" value="P-loop_NTPase"/>
</dbReference>
<evidence type="ECO:0000313" key="2">
    <source>
        <dbReference type="Proteomes" id="UP001444661"/>
    </source>
</evidence>
<dbReference type="Gene3D" id="1.25.40.10">
    <property type="entry name" value="Tetratricopeptide repeat domain"/>
    <property type="match status" value="1"/>
</dbReference>
<dbReference type="InterPro" id="IPR053137">
    <property type="entry name" value="NLR-like"/>
</dbReference>
<evidence type="ECO:0000313" key="1">
    <source>
        <dbReference type="EMBL" id="KAK8035434.1"/>
    </source>
</evidence>
<dbReference type="PANTHER" id="PTHR46082">
    <property type="entry name" value="ATP/GTP-BINDING PROTEIN-RELATED"/>
    <property type="match status" value="1"/>
</dbReference>
<sequence>MPGILGVHLEGPAGHLWLQEDLPTEVPGARIFLYEYNATLVYGKDRGTFIDKASELLEAIAVKRRSANETRPIIFLCHSMGGLLVGQALINAHNNPHYTSIKDATSGLVFFATPQRGGESKLVGLGSIVSNIAKTMNWQKGSGVMEVLKDGNLFSEVLQEHRRHQFPQYDIVSFWGAFDDVVPPDSSRLSLSGDNENIVKLNADHSKVCKFGLDQDGRDNLETVQHNINEVYVKALKKHRAPQHHIPLPRNKKFTGRTGYLWDMKRKLFPSKADEDTKRCQLLAISGLGGVGKTQLALQFAFWVKDHHPDYSVFWVPLMSRESFEHECFDIGKKVGILRDTNRGEDPKEPFWNCLNSSESGKWLLVVDNADDENIVLGLSGGIYNYLRNRSDKGLTVLTTRVSHIGLDIVDMPDDCISLPSMSEMDAEKLLRASLVEQRLLRDRMATMELLQDLTHLPSAIIQAAAYLNRNQATVQDYLRLLRSKENRVSLMDRDFNDRTRYPGSVNTVLSTWYVSFKQIRENDKSAGDLLSFISCIEPKAIPRSLLPQAQIRSEEAMQHAIGTLSAYAFLARCTEEEYSEEMYDFVMQDEVDEETNDGDPDNVSMQDEEVEVPDPSPYLDTLYDTHTLVHFAMKQWIPMDEDAMAQTLKHFEKAWEARGEYLWRLYLPHTLCLLEVSDGYGDHTAKFDLCFRVGKCLSLDHRFQMAIGYFEEVFKRENVAITYASYTPNDSLLFSLGNAYLVVGRTRDAIPLLKAVVHTQLKHLGRESLGCQRCERALANAYIDARDIQEAVGMLGEIKKIHDSPPVVEPHEPHRLETEFLLGRARLKGGQTARAIELLEQAVRTYKHLKFVDEYDEYETNRLLAQHWLAVAYRAHGNVPKALSTIQPVVDEHRRVNEEEDSYRLLSEELLSELLMENRRSRSAMASGMELRKHVLAVRGDLAQRYPARPRSQSFYCLGEFKEL</sequence>
<dbReference type="Gene3D" id="3.40.50.1820">
    <property type="entry name" value="alpha/beta hydrolase"/>
    <property type="match status" value="1"/>
</dbReference>
<dbReference type="SUPFAM" id="SSF53474">
    <property type="entry name" value="alpha/beta-Hydrolases"/>
    <property type="match status" value="1"/>
</dbReference>
<protein>
    <submittedName>
        <fullName evidence="1">P-loop containing nucleoside triphosphate hydrolase protein</fullName>
    </submittedName>
</protein>